<feature type="transmembrane region" description="Helical" evidence="2">
    <location>
        <begin position="551"/>
        <end position="569"/>
    </location>
</feature>
<feature type="transmembrane region" description="Helical" evidence="2">
    <location>
        <begin position="964"/>
        <end position="986"/>
    </location>
</feature>
<keyword evidence="2" id="KW-0812">Transmembrane</keyword>
<dbReference type="EMBL" id="JARRAG010000002">
    <property type="protein sequence ID" value="MDG3006711.1"/>
    <property type="molecule type" value="Genomic_DNA"/>
</dbReference>
<feature type="transmembrane region" description="Helical" evidence="2">
    <location>
        <begin position="396"/>
        <end position="418"/>
    </location>
</feature>
<dbReference type="SUPFAM" id="SSF82693">
    <property type="entry name" value="Multidrug efflux transporter AcrB pore domain, PN1, PN2, PC1 and PC2 subdomains"/>
    <property type="match status" value="4"/>
</dbReference>
<reference evidence="3 4" key="1">
    <citation type="submission" date="2023-03" db="EMBL/GenBank/DDBJ databases">
        <title>Paludisphaera mucosa sp. nov. a novel planctomycete from northern fen.</title>
        <authorList>
            <person name="Ivanova A."/>
        </authorList>
    </citation>
    <scope>NUCLEOTIDE SEQUENCE [LARGE SCALE GENOMIC DNA]</scope>
    <source>
        <strain evidence="3 4">Pla2</strain>
    </source>
</reference>
<dbReference type="Gene3D" id="3.30.70.1430">
    <property type="entry name" value="Multidrug efflux transporter AcrB pore domain"/>
    <property type="match status" value="2"/>
</dbReference>
<proteinExistence type="predicted"/>
<keyword evidence="4" id="KW-1185">Reference proteome</keyword>
<organism evidence="3 4">
    <name type="scientific">Paludisphaera mucosa</name>
    <dbReference type="NCBI Taxonomy" id="3030827"/>
    <lineage>
        <taxon>Bacteria</taxon>
        <taxon>Pseudomonadati</taxon>
        <taxon>Planctomycetota</taxon>
        <taxon>Planctomycetia</taxon>
        <taxon>Isosphaerales</taxon>
        <taxon>Isosphaeraceae</taxon>
        <taxon>Paludisphaera</taxon>
    </lineage>
</organism>
<keyword evidence="2" id="KW-0472">Membrane</keyword>
<dbReference type="Gene3D" id="1.20.1640.10">
    <property type="entry name" value="Multidrug efflux transporter AcrB transmembrane domain"/>
    <property type="match status" value="2"/>
</dbReference>
<protein>
    <submittedName>
        <fullName evidence="3">Multidrug efflux RND transporter permease subunit</fullName>
    </submittedName>
</protein>
<name>A0ABT6FGK2_9BACT</name>
<evidence type="ECO:0000256" key="2">
    <source>
        <dbReference type="SAM" id="Phobius"/>
    </source>
</evidence>
<dbReference type="SUPFAM" id="SSF82714">
    <property type="entry name" value="Multidrug efflux transporter AcrB TolC docking domain, DN and DC subdomains"/>
    <property type="match status" value="2"/>
</dbReference>
<feature type="transmembrane region" description="Helical" evidence="2">
    <location>
        <begin position="12"/>
        <end position="31"/>
    </location>
</feature>
<feature type="transmembrane region" description="Helical" evidence="2">
    <location>
        <begin position="439"/>
        <end position="465"/>
    </location>
</feature>
<dbReference type="RefSeq" id="WP_277863004.1">
    <property type="nucleotide sequence ID" value="NZ_JARRAG010000002.1"/>
</dbReference>
<dbReference type="NCBIfam" id="NF000282">
    <property type="entry name" value="RND_permease_1"/>
    <property type="match status" value="1"/>
</dbReference>
<dbReference type="PANTHER" id="PTHR32063">
    <property type="match status" value="1"/>
</dbReference>
<dbReference type="Gene3D" id="3.30.70.1440">
    <property type="entry name" value="Multidrug efflux transporter AcrB pore domain"/>
    <property type="match status" value="1"/>
</dbReference>
<feature type="transmembrane region" description="Helical" evidence="2">
    <location>
        <begin position="509"/>
        <end position="531"/>
    </location>
</feature>
<feature type="transmembrane region" description="Helical" evidence="2">
    <location>
        <begin position="342"/>
        <end position="361"/>
    </location>
</feature>
<feature type="transmembrane region" description="Helical" evidence="2">
    <location>
        <begin position="992"/>
        <end position="1013"/>
    </location>
</feature>
<feature type="transmembrane region" description="Helical" evidence="2">
    <location>
        <begin position="368"/>
        <end position="390"/>
    </location>
</feature>
<feature type="transmembrane region" description="Helical" evidence="2">
    <location>
        <begin position="1041"/>
        <end position="1063"/>
    </location>
</feature>
<dbReference type="InterPro" id="IPR001036">
    <property type="entry name" value="Acrflvin-R"/>
</dbReference>
<gene>
    <name evidence="3" type="ORF">PZE19_23325</name>
</gene>
<dbReference type="SUPFAM" id="SSF82866">
    <property type="entry name" value="Multidrug efflux transporter AcrB transmembrane domain"/>
    <property type="match status" value="2"/>
</dbReference>
<evidence type="ECO:0000313" key="4">
    <source>
        <dbReference type="Proteomes" id="UP001216907"/>
    </source>
</evidence>
<dbReference type="PANTHER" id="PTHR32063:SF11">
    <property type="entry name" value="CATION OR DRUG EFFLUX SYSTEM PROTEIN"/>
    <property type="match status" value="1"/>
</dbReference>
<feature type="compositionally biased region" description="Basic and acidic residues" evidence="1">
    <location>
        <begin position="1105"/>
        <end position="1128"/>
    </location>
</feature>
<evidence type="ECO:0000256" key="1">
    <source>
        <dbReference type="SAM" id="MobiDB-lite"/>
    </source>
</evidence>
<feature type="region of interest" description="Disordered" evidence="1">
    <location>
        <begin position="1105"/>
        <end position="1140"/>
    </location>
</feature>
<feature type="transmembrane region" description="Helical" evidence="2">
    <location>
        <begin position="603"/>
        <end position="622"/>
    </location>
</feature>
<dbReference type="PRINTS" id="PR00702">
    <property type="entry name" value="ACRIFLAVINRP"/>
</dbReference>
<accession>A0ABT6FGK2</accession>
<keyword evidence="2" id="KW-1133">Transmembrane helix</keyword>
<dbReference type="Proteomes" id="UP001216907">
    <property type="component" value="Unassembled WGS sequence"/>
</dbReference>
<feature type="transmembrane region" description="Helical" evidence="2">
    <location>
        <begin position="471"/>
        <end position="497"/>
    </location>
</feature>
<comment type="caution">
    <text evidence="3">The sequence shown here is derived from an EMBL/GenBank/DDBJ whole genome shotgun (WGS) entry which is preliminary data.</text>
</comment>
<feature type="transmembrane region" description="Helical" evidence="2">
    <location>
        <begin position="1069"/>
        <end position="1095"/>
    </location>
</feature>
<sequence length="1140" mass="123459">MFSRFFIDRPIFASVLSIIVTLSGGITLWTLPVAQYPDITPPTVEVSAYYPGANAQVVADTVAAPIEQQVNGVENMMYMSSQCTNDGNYTLTVTFKPGVDLNMAQVLVQNRESLAEPILPDLVKRRGVSVTKKSPSILMIINVFSPDGTRDNLYLSNYATIQLRDELARLDGIGDITYLGQRNYSMRVWLDPQKMTFRNLSASDVVRAIEQQNVQVAAGQLGQPPVDTGQAFQFTITTLGRLSESEQFADMILKADQMGGIVRLRDVAEVELGAQGYDQACTLDGRPTVALSVYQRPGSNALETARNVRAKMEELKERFPEGVDYAIAYDTTPFITESVNEVFKTLRDAVVLVAVVVLLFLQNWRSALIPLIAVPVAVVGTFAVMSAMGFSLNNLTLFGLVLAIGIVVDDAIVVVEAVEHHIEHGLAPRDATIKAMEQVSSPVVAVGLVLTAVFVPCAFISGITGQFFRQFALTIATSTLISAFNSLTLSPALAALLLKPRKKGTYEALPSLAFVLVGCWVGAVWMGPMLAGLVPQPEALRASTLLPHDRFVGLLGAIAGGAAGWLLGIPLNRLMGWTFAVFNRGFDAAAGAYTRIVGGLLRISFLVLLLYGGLLFVTYWGFMRTPTGFIPSQDKGYLLVNVQLPDSSSLERTQAVMKQAEALALKLPGVTHTLAIAGQSILMNANAPNFGAMYVMLDDFHHRSQEGLTGPVIAARLQEALQDQVHEGAVNVFDAPPVDGLGTAGGFKIVVEDRGDLGPHELETAARRVVAAGEGSPLLQGLFTSFRADTPWLFLDVDREKAKLLGVSIAELFNTLQVYLGSLYVNDFNRFGRTWQVNVQGQSDFRRQMSDLAGLRVRNEQGAMVPLGSLAQIRDVSGPVMILRYNLYPSAAINLQPGRDVSSGQALDAMQRIVAEEVPQAMRSDWTELALLQRQTGNTAMFAFALAVVLVFLVLAAQYESWALPLAVILVVPMCLLCSTIGVNLWRMDVNIFTQVGFIVLVGLACKNAILIVEFAKMRSESGAPAYEATLEACELRLRPIIMTSMAFILGVVPLILAAGAGAEMRRTLGVAVFSGMLGVTIFGIFLTPVFFYVIQRLGERRRGLADPDAQDRRGAEAVAPDDGHQADLEPDADLVSASR</sequence>
<evidence type="ECO:0000313" key="3">
    <source>
        <dbReference type="EMBL" id="MDG3006711.1"/>
    </source>
</evidence>
<dbReference type="Gene3D" id="3.30.70.1320">
    <property type="entry name" value="Multidrug efflux transporter AcrB pore domain like"/>
    <property type="match status" value="1"/>
</dbReference>
<dbReference type="Gene3D" id="3.30.2090.10">
    <property type="entry name" value="Multidrug efflux transporter AcrB TolC docking domain, DN and DC subdomains"/>
    <property type="match status" value="2"/>
</dbReference>
<dbReference type="InterPro" id="IPR027463">
    <property type="entry name" value="AcrB_DN_DC_subdom"/>
</dbReference>
<feature type="transmembrane region" description="Helical" evidence="2">
    <location>
        <begin position="939"/>
        <end position="957"/>
    </location>
</feature>
<dbReference type="Pfam" id="PF00873">
    <property type="entry name" value="ACR_tran"/>
    <property type="match status" value="2"/>
</dbReference>